<evidence type="ECO:0000256" key="2">
    <source>
        <dbReference type="ARBA" id="ARBA00023306"/>
    </source>
</evidence>
<reference evidence="5" key="1">
    <citation type="submission" date="2017-02" db="UniProtKB">
        <authorList>
            <consortium name="WormBaseParasite"/>
        </authorList>
    </citation>
    <scope>IDENTIFICATION</scope>
</reference>
<dbReference type="Proteomes" id="UP000046393">
    <property type="component" value="Unplaced"/>
</dbReference>
<dbReference type="InterPro" id="IPR014939">
    <property type="entry name" value="CDT1_Gemini-bd-like"/>
</dbReference>
<dbReference type="GO" id="GO:0005634">
    <property type="term" value="C:nucleus"/>
    <property type="evidence" value="ECO:0007669"/>
    <property type="project" value="TreeGrafter"/>
</dbReference>
<accession>A0A0N5A964</accession>
<dbReference type="GO" id="GO:0000278">
    <property type="term" value="P:mitotic cell cycle"/>
    <property type="evidence" value="ECO:0007669"/>
    <property type="project" value="TreeGrafter"/>
</dbReference>
<dbReference type="InterPro" id="IPR038090">
    <property type="entry name" value="Cdt1_C_WH_dom_sf"/>
</dbReference>
<comment type="similarity">
    <text evidence="1">Belongs to the Cdt1 family.</text>
</comment>
<dbReference type="GO" id="GO:0071163">
    <property type="term" value="P:DNA replication preinitiation complex assembly"/>
    <property type="evidence" value="ECO:0007669"/>
    <property type="project" value="InterPro"/>
</dbReference>
<evidence type="ECO:0000313" key="4">
    <source>
        <dbReference type="Proteomes" id="UP000046393"/>
    </source>
</evidence>
<dbReference type="SMART" id="SM01075">
    <property type="entry name" value="CDT1"/>
    <property type="match status" value="1"/>
</dbReference>
<protein>
    <submittedName>
        <fullName evidence="5">CDT1 domain-containing protein</fullName>
    </submittedName>
</protein>
<dbReference type="GO" id="GO:0030174">
    <property type="term" value="P:regulation of DNA-templated DNA replication initiation"/>
    <property type="evidence" value="ECO:0007669"/>
    <property type="project" value="InterPro"/>
</dbReference>
<sequence length="709" mass="80219">MSVRVRRASRLRQAKDAKNVGSSFSIQPKVTSFFPTIRRGKSVGKRMKIEVSVPANEFTKQESWEVPLVPLNEEQVSFDFAKMIPKSITGYEPNIDDTNIVPVSSVLKNKYEDKCDSVSESGCSTANTEKVEKKSAKRRLLFSDEEHLSPVKDVSAKTADTDITFIKSRIVKHVKKEKNREAKTVAELQEQLASKGIGASLYNQNLSYKSTKVADRKAELLSPRKTVLVPLKSKGSPIKPVKVFETPRKMPIKLSEKLQADSVSPSKKSDGLNYGRASLLKQEVKNSCLLLLPKKHERLHKFFESVDQVVSIYQARDMRIPLNLVISNITSSSKKTCTVKDFSQLVFIYPAAYNVRVEECKVQKTGFEGRFEYVIEPNFADDIRDYMEKEIPEVKPSSPIKLPPFTSPCKGRIVPSPRKTPVKVQPLPRDPVLDLRPRLEGWRRIVRTCVFKHRLVKFIHENNPELANKLRNSAEVVEGSEISVHVEISDDLFADVPEGSLPELPKGDESLQKNAKDYLSGVQDSYNTLPGNLQDAINLLRSPQSKTVCVMGREIPLSPRKYAAESAGKSKGLSLLERVCYDFSVLTVRVLSIRAKEVEKKRLLALRDPEKERKRRRLQELLVYIRDLCRLFTFSRVNSLPLSKLSQKLVDGSARSSKNEVEAQIMLLTTVAEQYFELRVVADVKYIFIKQNSPLEILALLNNELKKCS</sequence>
<dbReference type="InterPro" id="IPR045173">
    <property type="entry name" value="Cdt1"/>
</dbReference>
<keyword evidence="2" id="KW-0131">Cell cycle</keyword>
<dbReference type="PANTHER" id="PTHR28637:SF1">
    <property type="entry name" value="DNA REPLICATION FACTOR CDT1"/>
    <property type="match status" value="1"/>
</dbReference>
<dbReference type="WBParaSite" id="SMUV_0000063201-mRNA-1">
    <property type="protein sequence ID" value="SMUV_0000063201-mRNA-1"/>
    <property type="gene ID" value="SMUV_0000063201"/>
</dbReference>
<evidence type="ECO:0000313" key="5">
    <source>
        <dbReference type="WBParaSite" id="SMUV_0000063201-mRNA-1"/>
    </source>
</evidence>
<dbReference type="GO" id="GO:0070182">
    <property type="term" value="F:DNA polymerase binding"/>
    <property type="evidence" value="ECO:0007669"/>
    <property type="project" value="TreeGrafter"/>
</dbReference>
<dbReference type="InterPro" id="IPR032054">
    <property type="entry name" value="Cdt1_C"/>
</dbReference>
<dbReference type="SUPFAM" id="SSF46785">
    <property type="entry name" value="Winged helix' DNA-binding domain"/>
    <property type="match status" value="1"/>
</dbReference>
<feature type="domain" description="CDT1 Geminin-binding" evidence="3">
    <location>
        <begin position="292"/>
        <end position="503"/>
    </location>
</feature>
<dbReference type="Pfam" id="PF16679">
    <property type="entry name" value="CDT1_C"/>
    <property type="match status" value="1"/>
</dbReference>
<dbReference type="GO" id="GO:0000076">
    <property type="term" value="P:DNA replication checkpoint signaling"/>
    <property type="evidence" value="ECO:0007669"/>
    <property type="project" value="TreeGrafter"/>
</dbReference>
<keyword evidence="4" id="KW-1185">Reference proteome</keyword>
<dbReference type="InterPro" id="IPR036390">
    <property type="entry name" value="WH_DNA-bd_sf"/>
</dbReference>
<dbReference type="STRING" id="451379.A0A0N5A964"/>
<name>A0A0N5A964_9BILA</name>
<dbReference type="Pfam" id="PF08839">
    <property type="entry name" value="CDT1"/>
    <property type="match status" value="1"/>
</dbReference>
<evidence type="ECO:0000256" key="1">
    <source>
        <dbReference type="ARBA" id="ARBA00008356"/>
    </source>
</evidence>
<dbReference type="PANTHER" id="PTHR28637">
    <property type="entry name" value="DNA REPLICATION FACTOR CDT1"/>
    <property type="match status" value="1"/>
</dbReference>
<dbReference type="GO" id="GO:0003677">
    <property type="term" value="F:DNA binding"/>
    <property type="evidence" value="ECO:0007669"/>
    <property type="project" value="InterPro"/>
</dbReference>
<evidence type="ECO:0000259" key="3">
    <source>
        <dbReference type="SMART" id="SM01075"/>
    </source>
</evidence>
<proteinExistence type="inferred from homology"/>
<organism evidence="4 5">
    <name type="scientific">Syphacia muris</name>
    <dbReference type="NCBI Taxonomy" id="451379"/>
    <lineage>
        <taxon>Eukaryota</taxon>
        <taxon>Metazoa</taxon>
        <taxon>Ecdysozoa</taxon>
        <taxon>Nematoda</taxon>
        <taxon>Chromadorea</taxon>
        <taxon>Rhabditida</taxon>
        <taxon>Spirurina</taxon>
        <taxon>Oxyuridomorpha</taxon>
        <taxon>Oxyuroidea</taxon>
        <taxon>Oxyuridae</taxon>
        <taxon>Syphacia</taxon>
    </lineage>
</organism>
<dbReference type="AlphaFoldDB" id="A0A0N5A964"/>
<dbReference type="Gene3D" id="1.10.10.1420">
    <property type="entry name" value="DNA replication factor Cdt1, C-terminal WH domain"/>
    <property type="match status" value="1"/>
</dbReference>